<dbReference type="VEuPathDB" id="ToxoDB:CSUI_011448"/>
<keyword evidence="2" id="KW-1185">Reference proteome</keyword>
<feature type="non-terminal residue" evidence="1">
    <location>
        <position position="1"/>
    </location>
</feature>
<comment type="caution">
    <text evidence="1">The sequence shown here is derived from an EMBL/GenBank/DDBJ whole genome shotgun (WGS) entry which is preliminary data.</text>
</comment>
<evidence type="ECO:0000313" key="2">
    <source>
        <dbReference type="Proteomes" id="UP000221165"/>
    </source>
</evidence>
<proteinExistence type="predicted"/>
<accession>A0A2C6KDT7</accession>
<dbReference type="RefSeq" id="XP_067916478.1">
    <property type="nucleotide sequence ID" value="XM_068071546.1"/>
</dbReference>
<organism evidence="1 2">
    <name type="scientific">Cystoisospora suis</name>
    <dbReference type="NCBI Taxonomy" id="483139"/>
    <lineage>
        <taxon>Eukaryota</taxon>
        <taxon>Sar</taxon>
        <taxon>Alveolata</taxon>
        <taxon>Apicomplexa</taxon>
        <taxon>Conoidasida</taxon>
        <taxon>Coccidia</taxon>
        <taxon>Eucoccidiorida</taxon>
        <taxon>Eimeriorina</taxon>
        <taxon>Sarcocystidae</taxon>
        <taxon>Cystoisospora</taxon>
    </lineage>
</organism>
<protein>
    <submittedName>
        <fullName evidence="1">Uncharacterized protein</fullName>
    </submittedName>
</protein>
<gene>
    <name evidence="1" type="ORF">CSUI_011448</name>
</gene>
<reference evidence="1 2" key="1">
    <citation type="journal article" date="2017" name="Int. J. Parasitol.">
        <title>The genome of the protozoan parasite Cystoisospora suis and a reverse vaccinology approach to identify vaccine candidates.</title>
        <authorList>
            <person name="Palmieri N."/>
            <person name="Shrestha A."/>
            <person name="Ruttkowski B."/>
            <person name="Beck T."/>
            <person name="Vogl C."/>
            <person name="Tomley F."/>
            <person name="Blake D.P."/>
            <person name="Joachim A."/>
        </authorList>
    </citation>
    <scope>NUCLEOTIDE SEQUENCE [LARGE SCALE GENOMIC DNA]</scope>
    <source>
        <strain evidence="1 2">Wien I</strain>
    </source>
</reference>
<evidence type="ECO:0000313" key="1">
    <source>
        <dbReference type="EMBL" id="PHJ14742.1"/>
    </source>
</evidence>
<name>A0A2C6KDT7_9APIC</name>
<dbReference type="Proteomes" id="UP000221165">
    <property type="component" value="Unassembled WGS sequence"/>
</dbReference>
<dbReference type="GeneID" id="94434757"/>
<sequence length="109" mass="12020">NKTSWDASAINKSNLNTLFPICTGTSFGWCDTLNFFPSAHTNRCSRVSFSSCRPARLLISLGMKLLTAPESKSAVTGSSFSPPWMAHTALRLLFEATPFLTSLHFARLY</sequence>
<dbReference type="AlphaFoldDB" id="A0A2C6KDT7"/>
<dbReference type="EMBL" id="MIGC01011841">
    <property type="protein sequence ID" value="PHJ14742.1"/>
    <property type="molecule type" value="Genomic_DNA"/>
</dbReference>